<feature type="compositionally biased region" description="Basic and acidic residues" evidence="1">
    <location>
        <begin position="9"/>
        <end position="25"/>
    </location>
</feature>
<keyword evidence="3" id="KW-1185">Reference proteome</keyword>
<dbReference type="Proteomes" id="UP000410492">
    <property type="component" value="Unassembled WGS sequence"/>
</dbReference>
<sequence>MPVAGMRMAVREVRRADPPLQEAHRRQTVQMRRLRKVVREVGPPGAPHEAPSTQGRQMSEAPSSGLRRFR</sequence>
<feature type="region of interest" description="Disordered" evidence="1">
    <location>
        <begin position="1"/>
        <end position="70"/>
    </location>
</feature>
<accession>A0A653BHG8</accession>
<organism evidence="2 3">
    <name type="scientific">Callosobruchus maculatus</name>
    <name type="common">Southern cowpea weevil</name>
    <name type="synonym">Pulse bruchid</name>
    <dbReference type="NCBI Taxonomy" id="64391"/>
    <lineage>
        <taxon>Eukaryota</taxon>
        <taxon>Metazoa</taxon>
        <taxon>Ecdysozoa</taxon>
        <taxon>Arthropoda</taxon>
        <taxon>Hexapoda</taxon>
        <taxon>Insecta</taxon>
        <taxon>Pterygota</taxon>
        <taxon>Neoptera</taxon>
        <taxon>Endopterygota</taxon>
        <taxon>Coleoptera</taxon>
        <taxon>Polyphaga</taxon>
        <taxon>Cucujiformia</taxon>
        <taxon>Chrysomeloidea</taxon>
        <taxon>Chrysomelidae</taxon>
        <taxon>Bruchinae</taxon>
        <taxon>Bruchini</taxon>
        <taxon>Callosobruchus</taxon>
    </lineage>
</organism>
<evidence type="ECO:0000313" key="3">
    <source>
        <dbReference type="Proteomes" id="UP000410492"/>
    </source>
</evidence>
<name>A0A653BHG8_CALMS</name>
<dbReference type="OrthoDB" id="10449428at2759"/>
<dbReference type="AlphaFoldDB" id="A0A653BHG8"/>
<protein>
    <submittedName>
        <fullName evidence="2">Uncharacterized protein</fullName>
    </submittedName>
</protein>
<dbReference type="EMBL" id="CAACVG010000948">
    <property type="protein sequence ID" value="VEN34724.1"/>
    <property type="molecule type" value="Genomic_DNA"/>
</dbReference>
<proteinExistence type="predicted"/>
<evidence type="ECO:0000313" key="2">
    <source>
        <dbReference type="EMBL" id="VEN34724.1"/>
    </source>
</evidence>
<reference evidence="2 3" key="1">
    <citation type="submission" date="2019-01" db="EMBL/GenBank/DDBJ databases">
        <authorList>
            <person name="Sayadi A."/>
        </authorList>
    </citation>
    <scope>NUCLEOTIDE SEQUENCE [LARGE SCALE GENOMIC DNA]</scope>
</reference>
<gene>
    <name evidence="2" type="ORF">CALMAC_LOCUS823</name>
</gene>
<feature type="compositionally biased region" description="Polar residues" evidence="1">
    <location>
        <begin position="51"/>
        <end position="62"/>
    </location>
</feature>
<evidence type="ECO:0000256" key="1">
    <source>
        <dbReference type="SAM" id="MobiDB-lite"/>
    </source>
</evidence>